<dbReference type="InterPro" id="IPR050364">
    <property type="entry name" value="Cytochrome_P450_fung"/>
</dbReference>
<dbReference type="Proteomes" id="UP000054166">
    <property type="component" value="Unassembled WGS sequence"/>
</dbReference>
<dbReference type="HOGENOM" id="CLU_622738_0_0_1"/>
<sequence length="440" mass="49335">MADNNKVLLPLGYRTSPELLRNYGYRHGLQRTKASMIVGETSEEEIVDEATVVFFALIQAKAEHVDWVASTDAEGNDVTYIQVSGGGKPEWEWRIAESVEKRICEELEITEEPAAVDIMEKEGGSLVDRPVYISAGETLSGGMRTLLVGAGNRLRRLRCALHARLSITASHNYEPIQTTNAKNLILDILNDPTNHQQHAKRYAASVIMTMTYGKSTPTSYSDYEVIQVNKCLRRFGMTMLPGAWLIDSYPILRHVPGYLNQLKQWHEEELQLFSEQIDVVKKDMAKGQAPDSFAKFLIEHKKEYELSDNEVAYLAGSVFGAGSDTHYGDAAAAFPEAQKKVQEELDLVIAPGKVPTFSDENMLPQTQAFVLETYRWRPVTVGDSKLTSPQRNYCIPAGASVIGNHWSIGLDPAVYPNPHKFDPQRWLTEDGRIRHDLKPL</sequence>
<evidence type="ECO:0000256" key="1">
    <source>
        <dbReference type="ARBA" id="ARBA00001971"/>
    </source>
</evidence>
<comment type="similarity">
    <text evidence="3">Belongs to the cytochrome P450 family.</text>
</comment>
<dbReference type="AlphaFoldDB" id="A0A0C3FEU7"/>
<keyword evidence="6" id="KW-0560">Oxidoreductase</keyword>
<dbReference type="PANTHER" id="PTHR46300:SF1">
    <property type="entry name" value="P450, PUTATIVE (EUROFUNG)-RELATED"/>
    <property type="match status" value="1"/>
</dbReference>
<proteinExistence type="inferred from homology"/>
<evidence type="ECO:0000256" key="3">
    <source>
        <dbReference type="ARBA" id="ARBA00010617"/>
    </source>
</evidence>
<evidence type="ECO:0000313" key="10">
    <source>
        <dbReference type="Proteomes" id="UP000054166"/>
    </source>
</evidence>
<evidence type="ECO:0008006" key="11">
    <source>
        <dbReference type="Google" id="ProtNLM"/>
    </source>
</evidence>
<evidence type="ECO:0000256" key="4">
    <source>
        <dbReference type="ARBA" id="ARBA00022617"/>
    </source>
</evidence>
<dbReference type="PRINTS" id="PR00463">
    <property type="entry name" value="EP450I"/>
</dbReference>
<evidence type="ECO:0000256" key="6">
    <source>
        <dbReference type="ARBA" id="ARBA00023002"/>
    </source>
</evidence>
<dbReference type="SUPFAM" id="SSF48264">
    <property type="entry name" value="Cytochrome P450"/>
    <property type="match status" value="1"/>
</dbReference>
<evidence type="ECO:0000256" key="7">
    <source>
        <dbReference type="ARBA" id="ARBA00023004"/>
    </source>
</evidence>
<keyword evidence="10" id="KW-1185">Reference proteome</keyword>
<dbReference type="GO" id="GO:0005506">
    <property type="term" value="F:iron ion binding"/>
    <property type="evidence" value="ECO:0007669"/>
    <property type="project" value="InterPro"/>
</dbReference>
<evidence type="ECO:0000256" key="8">
    <source>
        <dbReference type="ARBA" id="ARBA00023033"/>
    </source>
</evidence>
<evidence type="ECO:0000256" key="5">
    <source>
        <dbReference type="ARBA" id="ARBA00022723"/>
    </source>
</evidence>
<dbReference type="GO" id="GO:0016705">
    <property type="term" value="F:oxidoreductase activity, acting on paired donors, with incorporation or reduction of molecular oxygen"/>
    <property type="evidence" value="ECO:0007669"/>
    <property type="project" value="InterPro"/>
</dbReference>
<dbReference type="GO" id="GO:0020037">
    <property type="term" value="F:heme binding"/>
    <property type="evidence" value="ECO:0007669"/>
    <property type="project" value="InterPro"/>
</dbReference>
<name>A0A0C3FEU7_PILCF</name>
<dbReference type="STRING" id="765440.A0A0C3FEU7"/>
<reference evidence="10" key="2">
    <citation type="submission" date="2015-01" db="EMBL/GenBank/DDBJ databases">
        <title>Evolutionary Origins and Diversification of the Mycorrhizal Mutualists.</title>
        <authorList>
            <consortium name="DOE Joint Genome Institute"/>
            <consortium name="Mycorrhizal Genomics Consortium"/>
            <person name="Kohler A."/>
            <person name="Kuo A."/>
            <person name="Nagy L.G."/>
            <person name="Floudas D."/>
            <person name="Copeland A."/>
            <person name="Barry K.W."/>
            <person name="Cichocki N."/>
            <person name="Veneault-Fourrey C."/>
            <person name="LaButti K."/>
            <person name="Lindquist E.A."/>
            <person name="Lipzen A."/>
            <person name="Lundell T."/>
            <person name="Morin E."/>
            <person name="Murat C."/>
            <person name="Riley R."/>
            <person name="Ohm R."/>
            <person name="Sun H."/>
            <person name="Tunlid A."/>
            <person name="Henrissat B."/>
            <person name="Grigoriev I.V."/>
            <person name="Hibbett D.S."/>
            <person name="Martin F."/>
        </authorList>
    </citation>
    <scope>NUCLEOTIDE SEQUENCE [LARGE SCALE GENOMIC DNA]</scope>
    <source>
        <strain evidence="10">F 1598</strain>
    </source>
</reference>
<keyword evidence="4" id="KW-0349">Heme</keyword>
<dbReference type="InterPro" id="IPR002401">
    <property type="entry name" value="Cyt_P450_E_grp-I"/>
</dbReference>
<dbReference type="OrthoDB" id="2789670at2759"/>
<keyword evidence="5" id="KW-0479">Metal-binding</keyword>
<keyword evidence="8" id="KW-0503">Monooxygenase</keyword>
<dbReference type="PANTHER" id="PTHR46300">
    <property type="entry name" value="P450, PUTATIVE (EUROFUNG)-RELATED-RELATED"/>
    <property type="match status" value="1"/>
</dbReference>
<dbReference type="InterPro" id="IPR036396">
    <property type="entry name" value="Cyt_P450_sf"/>
</dbReference>
<dbReference type="EMBL" id="KN833016">
    <property type="protein sequence ID" value="KIM78534.1"/>
    <property type="molecule type" value="Genomic_DNA"/>
</dbReference>
<accession>A0A0C3FEU7</accession>
<reference evidence="9 10" key="1">
    <citation type="submission" date="2014-04" db="EMBL/GenBank/DDBJ databases">
        <authorList>
            <consortium name="DOE Joint Genome Institute"/>
            <person name="Kuo A."/>
            <person name="Tarkka M."/>
            <person name="Buscot F."/>
            <person name="Kohler A."/>
            <person name="Nagy L.G."/>
            <person name="Floudas D."/>
            <person name="Copeland A."/>
            <person name="Barry K.W."/>
            <person name="Cichocki N."/>
            <person name="Veneault-Fourrey C."/>
            <person name="LaButti K."/>
            <person name="Lindquist E.A."/>
            <person name="Lipzen A."/>
            <person name="Lundell T."/>
            <person name="Morin E."/>
            <person name="Murat C."/>
            <person name="Sun H."/>
            <person name="Tunlid A."/>
            <person name="Henrissat B."/>
            <person name="Grigoriev I.V."/>
            <person name="Hibbett D.S."/>
            <person name="Martin F."/>
            <person name="Nordberg H.P."/>
            <person name="Cantor M.N."/>
            <person name="Hua S.X."/>
        </authorList>
    </citation>
    <scope>NUCLEOTIDE SEQUENCE [LARGE SCALE GENOMIC DNA]</scope>
    <source>
        <strain evidence="9 10">F 1598</strain>
    </source>
</reference>
<comment type="cofactor">
    <cofactor evidence="1">
        <name>heme</name>
        <dbReference type="ChEBI" id="CHEBI:30413"/>
    </cofactor>
</comment>
<organism evidence="9 10">
    <name type="scientific">Piloderma croceum (strain F 1598)</name>
    <dbReference type="NCBI Taxonomy" id="765440"/>
    <lineage>
        <taxon>Eukaryota</taxon>
        <taxon>Fungi</taxon>
        <taxon>Dikarya</taxon>
        <taxon>Basidiomycota</taxon>
        <taxon>Agaricomycotina</taxon>
        <taxon>Agaricomycetes</taxon>
        <taxon>Agaricomycetidae</taxon>
        <taxon>Atheliales</taxon>
        <taxon>Atheliaceae</taxon>
        <taxon>Piloderma</taxon>
    </lineage>
</organism>
<dbReference type="InterPro" id="IPR001128">
    <property type="entry name" value="Cyt_P450"/>
</dbReference>
<dbReference type="GO" id="GO:0004497">
    <property type="term" value="F:monooxygenase activity"/>
    <property type="evidence" value="ECO:0007669"/>
    <property type="project" value="UniProtKB-KW"/>
</dbReference>
<evidence type="ECO:0000256" key="2">
    <source>
        <dbReference type="ARBA" id="ARBA00005179"/>
    </source>
</evidence>
<dbReference type="InParanoid" id="A0A0C3FEU7"/>
<dbReference type="Gene3D" id="1.10.630.10">
    <property type="entry name" value="Cytochrome P450"/>
    <property type="match status" value="1"/>
</dbReference>
<comment type="pathway">
    <text evidence="2">Secondary metabolite biosynthesis.</text>
</comment>
<dbReference type="Pfam" id="PF00067">
    <property type="entry name" value="p450"/>
    <property type="match status" value="1"/>
</dbReference>
<protein>
    <recommendedName>
        <fullName evidence="11">Cytochrome P450</fullName>
    </recommendedName>
</protein>
<keyword evidence="7" id="KW-0408">Iron</keyword>
<gene>
    <name evidence="9" type="ORF">PILCRDRAFT_90654</name>
</gene>
<evidence type="ECO:0000313" key="9">
    <source>
        <dbReference type="EMBL" id="KIM78534.1"/>
    </source>
</evidence>